<organism evidence="1 2">
    <name type="scientific">Plakobranchus ocellatus</name>
    <dbReference type="NCBI Taxonomy" id="259542"/>
    <lineage>
        <taxon>Eukaryota</taxon>
        <taxon>Metazoa</taxon>
        <taxon>Spiralia</taxon>
        <taxon>Lophotrochozoa</taxon>
        <taxon>Mollusca</taxon>
        <taxon>Gastropoda</taxon>
        <taxon>Heterobranchia</taxon>
        <taxon>Euthyneura</taxon>
        <taxon>Panpulmonata</taxon>
        <taxon>Sacoglossa</taxon>
        <taxon>Placobranchoidea</taxon>
        <taxon>Plakobranchidae</taxon>
        <taxon>Plakobranchus</taxon>
    </lineage>
</organism>
<evidence type="ECO:0000313" key="2">
    <source>
        <dbReference type="Proteomes" id="UP000735302"/>
    </source>
</evidence>
<dbReference type="InterPro" id="IPR018544">
    <property type="entry name" value="KICS_2"/>
</dbReference>
<gene>
    <name evidence="1" type="ORF">PoB_005984200</name>
</gene>
<dbReference type="GO" id="GO:0061462">
    <property type="term" value="P:protein localization to lysosome"/>
    <property type="evidence" value="ECO:0007669"/>
    <property type="project" value="TreeGrafter"/>
</dbReference>
<keyword evidence="2" id="KW-1185">Reference proteome</keyword>
<proteinExistence type="predicted"/>
<dbReference type="PANTHER" id="PTHR31581:SF1">
    <property type="entry name" value="KICSTOR SUBUNIT 2"/>
    <property type="match status" value="1"/>
</dbReference>
<dbReference type="GO" id="GO:0034198">
    <property type="term" value="P:cellular response to amino acid starvation"/>
    <property type="evidence" value="ECO:0007669"/>
    <property type="project" value="TreeGrafter"/>
</dbReference>
<sequence>MSQLLCSTNKKFKNSKKSSKWTVIDPDPNDLATKMSSQESVTTQLSIPGTPREESILEAYFELLSQSNFDKAKELVDSEKGGHKFSYAATWGETLQCLSQLASAEKSYHSLVFLSHKRFTNIVKSKDGAKSIYALLHQEFLRMENMSPALAQAPPRDRQDPISSQDDVDTWLSHISGQLSFFVRGRIKMIELYPFKFQLLLKPCDLDSDFKSIKRGVRQGLCNVPWSF</sequence>
<evidence type="ECO:0000313" key="1">
    <source>
        <dbReference type="EMBL" id="GFO33337.1"/>
    </source>
</evidence>
<dbReference type="EMBL" id="BLXT01006766">
    <property type="protein sequence ID" value="GFO33337.1"/>
    <property type="molecule type" value="Genomic_DNA"/>
</dbReference>
<dbReference type="GO" id="GO:0042149">
    <property type="term" value="P:cellular response to glucose starvation"/>
    <property type="evidence" value="ECO:0007669"/>
    <property type="project" value="TreeGrafter"/>
</dbReference>
<reference evidence="1 2" key="1">
    <citation type="journal article" date="2021" name="Elife">
        <title>Chloroplast acquisition without the gene transfer in kleptoplastic sea slugs, Plakobranchus ocellatus.</title>
        <authorList>
            <person name="Maeda T."/>
            <person name="Takahashi S."/>
            <person name="Yoshida T."/>
            <person name="Shimamura S."/>
            <person name="Takaki Y."/>
            <person name="Nagai Y."/>
            <person name="Toyoda A."/>
            <person name="Suzuki Y."/>
            <person name="Arimoto A."/>
            <person name="Ishii H."/>
            <person name="Satoh N."/>
            <person name="Nishiyama T."/>
            <person name="Hasebe M."/>
            <person name="Maruyama T."/>
            <person name="Minagawa J."/>
            <person name="Obokata J."/>
            <person name="Shigenobu S."/>
        </authorList>
    </citation>
    <scope>NUCLEOTIDE SEQUENCE [LARGE SCALE GENOMIC DNA]</scope>
</reference>
<dbReference type="AlphaFoldDB" id="A0AAV4CN37"/>
<accession>A0AAV4CN37</accession>
<comment type="caution">
    <text evidence="1">The sequence shown here is derived from an EMBL/GenBank/DDBJ whole genome shotgun (WGS) entry which is preliminary data.</text>
</comment>
<protein>
    <submittedName>
        <fullName evidence="1">Upf0536 protein</fullName>
    </submittedName>
</protein>
<dbReference type="Pfam" id="PF09404">
    <property type="entry name" value="C12orf66_like"/>
    <property type="match status" value="1"/>
</dbReference>
<name>A0AAV4CN37_9GAST</name>
<dbReference type="PANTHER" id="PTHR31581">
    <property type="entry name" value="KICSTOR COMPLEX PROTEIN C12ORF66"/>
    <property type="match status" value="1"/>
</dbReference>
<dbReference type="Proteomes" id="UP000735302">
    <property type="component" value="Unassembled WGS sequence"/>
</dbReference>
<dbReference type="GO" id="GO:1904262">
    <property type="term" value="P:negative regulation of TORC1 signaling"/>
    <property type="evidence" value="ECO:0007669"/>
    <property type="project" value="TreeGrafter"/>
</dbReference>